<sequence>MTGQQTEMWYLVSRSSSAPLWLLVASAGRARQRPVGALTLRLFGRKVNALRNERDGMKKGECEKAIRYLCTQYSNERGLPMTAESFPSFSDFVSWLREKGYGGYLDFRSTMGPMYDAEMWFDDEFKQNWRN</sequence>
<accession>A0ABV6DC52</accession>
<comment type="caution">
    <text evidence="1">The sequence shown here is derived from an EMBL/GenBank/DDBJ whole genome shotgun (WGS) entry which is preliminary data.</text>
</comment>
<protein>
    <submittedName>
        <fullName evidence="1">Uncharacterized protein</fullName>
    </submittedName>
</protein>
<keyword evidence="2" id="KW-1185">Reference proteome</keyword>
<evidence type="ECO:0000313" key="1">
    <source>
        <dbReference type="EMBL" id="MFC0210211.1"/>
    </source>
</evidence>
<dbReference type="Proteomes" id="UP001589755">
    <property type="component" value="Unassembled WGS sequence"/>
</dbReference>
<evidence type="ECO:0000313" key="2">
    <source>
        <dbReference type="Proteomes" id="UP001589755"/>
    </source>
</evidence>
<reference evidence="1 2" key="1">
    <citation type="submission" date="2024-09" db="EMBL/GenBank/DDBJ databases">
        <authorList>
            <person name="Sun Q."/>
            <person name="Mori K."/>
        </authorList>
    </citation>
    <scope>NUCLEOTIDE SEQUENCE [LARGE SCALE GENOMIC DNA]</scope>
    <source>
        <strain evidence="1 2">CCM 8543</strain>
    </source>
</reference>
<dbReference type="RefSeq" id="WP_261521726.1">
    <property type="nucleotide sequence ID" value="NZ_JAODNW010000020.1"/>
</dbReference>
<organism evidence="1 2">
    <name type="scientific">Chelativorans intermedius</name>
    <dbReference type="NCBI Taxonomy" id="515947"/>
    <lineage>
        <taxon>Bacteria</taxon>
        <taxon>Pseudomonadati</taxon>
        <taxon>Pseudomonadota</taxon>
        <taxon>Alphaproteobacteria</taxon>
        <taxon>Hyphomicrobiales</taxon>
        <taxon>Phyllobacteriaceae</taxon>
        <taxon>Chelativorans</taxon>
    </lineage>
</organism>
<dbReference type="EMBL" id="JBHLXD010000042">
    <property type="protein sequence ID" value="MFC0210211.1"/>
    <property type="molecule type" value="Genomic_DNA"/>
</dbReference>
<name>A0ABV6DC52_9HYPH</name>
<proteinExistence type="predicted"/>
<gene>
    <name evidence="1" type="ORF">ACFFJ2_17580</name>
</gene>